<name>A0A1G5QAF1_9RHOB</name>
<reference evidence="8 9" key="1">
    <citation type="submission" date="2016-10" db="EMBL/GenBank/DDBJ databases">
        <authorList>
            <person name="de Groot N.N."/>
        </authorList>
    </citation>
    <scope>NUCLEOTIDE SEQUENCE [LARGE SCALE GENOMIC DNA]</scope>
    <source>
        <strain evidence="8 9">U95</strain>
    </source>
</reference>
<dbReference type="RefSeq" id="WP_090217461.1">
    <property type="nucleotide sequence ID" value="NZ_CANMPF010000003.1"/>
</dbReference>
<evidence type="ECO:0000313" key="8">
    <source>
        <dbReference type="EMBL" id="SCZ58546.1"/>
    </source>
</evidence>
<dbReference type="InterPro" id="IPR003370">
    <property type="entry name" value="Chromate_transpt"/>
</dbReference>
<comment type="similarity">
    <text evidence="2">Belongs to the chromate ion transporter (CHR) (TC 2.A.51) family.</text>
</comment>
<evidence type="ECO:0000256" key="4">
    <source>
        <dbReference type="ARBA" id="ARBA00022692"/>
    </source>
</evidence>
<dbReference type="AlphaFoldDB" id="A0A1G5QAF1"/>
<dbReference type="OrthoDB" id="8969999at2"/>
<protein>
    <submittedName>
        <fullName evidence="8">Chromate transporter</fullName>
    </submittedName>
</protein>
<keyword evidence="6 7" id="KW-0472">Membrane</keyword>
<feature type="transmembrane region" description="Helical" evidence="7">
    <location>
        <begin position="143"/>
        <end position="173"/>
    </location>
</feature>
<feature type="transmembrane region" description="Helical" evidence="7">
    <location>
        <begin position="263"/>
        <end position="286"/>
    </location>
</feature>
<gene>
    <name evidence="8" type="ORF">SAMN04488118_103331</name>
</gene>
<evidence type="ECO:0000256" key="3">
    <source>
        <dbReference type="ARBA" id="ARBA00022475"/>
    </source>
</evidence>
<evidence type="ECO:0000256" key="1">
    <source>
        <dbReference type="ARBA" id="ARBA00004651"/>
    </source>
</evidence>
<feature type="transmembrane region" description="Helical" evidence="7">
    <location>
        <begin position="12"/>
        <end position="29"/>
    </location>
</feature>
<dbReference type="PIRSF" id="PIRSF004810">
    <property type="entry name" value="ChrA"/>
    <property type="match status" value="1"/>
</dbReference>
<dbReference type="GO" id="GO:0015109">
    <property type="term" value="F:chromate transmembrane transporter activity"/>
    <property type="evidence" value="ECO:0007669"/>
    <property type="project" value="InterPro"/>
</dbReference>
<feature type="transmembrane region" description="Helical" evidence="7">
    <location>
        <begin position="223"/>
        <end position="242"/>
    </location>
</feature>
<dbReference type="NCBIfam" id="TIGR00937">
    <property type="entry name" value="2A51"/>
    <property type="match status" value="1"/>
</dbReference>
<keyword evidence="4 7" id="KW-0812">Transmembrane</keyword>
<feature type="transmembrane region" description="Helical" evidence="7">
    <location>
        <begin position="292"/>
        <end position="314"/>
    </location>
</feature>
<dbReference type="InterPro" id="IPR014047">
    <property type="entry name" value="Chr_Tranpt_l_chain"/>
</dbReference>
<evidence type="ECO:0000256" key="7">
    <source>
        <dbReference type="SAM" id="Phobius"/>
    </source>
</evidence>
<comment type="subcellular location">
    <subcellularLocation>
        <location evidence="1">Cell membrane</location>
        <topology evidence="1">Multi-pass membrane protein</topology>
    </subcellularLocation>
</comment>
<proteinExistence type="inferred from homology"/>
<evidence type="ECO:0000256" key="6">
    <source>
        <dbReference type="ARBA" id="ARBA00023136"/>
    </source>
</evidence>
<accession>A0A1G5QAF1</accession>
<dbReference type="Pfam" id="PF02417">
    <property type="entry name" value="Chromate_transp"/>
    <property type="match status" value="2"/>
</dbReference>
<dbReference type="GO" id="GO:0005886">
    <property type="term" value="C:plasma membrane"/>
    <property type="evidence" value="ECO:0007669"/>
    <property type="project" value="UniProtKB-SubCell"/>
</dbReference>
<dbReference type="Proteomes" id="UP000198767">
    <property type="component" value="Unassembled WGS sequence"/>
</dbReference>
<feature type="transmembrane region" description="Helical" evidence="7">
    <location>
        <begin position="380"/>
        <end position="413"/>
    </location>
</feature>
<evidence type="ECO:0000313" key="9">
    <source>
        <dbReference type="Proteomes" id="UP000198767"/>
    </source>
</evidence>
<dbReference type="PANTHER" id="PTHR33567:SF3">
    <property type="entry name" value="CHROMATE ION TRANSPORTER (EUROFUNG)"/>
    <property type="match status" value="1"/>
</dbReference>
<keyword evidence="3" id="KW-1003">Cell membrane</keyword>
<sequence length="414" mass="44838">MPVDFPALFRCFLRIGFLSFGGPAAQIALMHQELVEKRKWLNEDSFLRGLSFCMLLPGPEAMQLATYIGWRLKGTVGGLIAGLLFVLPGSLVISLLLFAYVSYHDTSWAEGAFLGIKAAVVAIILKALIGLSRKALNGSIDILIAGMALLALFLFGLPFPVVILAAGSIGFFVRHTQANYEQKLTVHITPRIRAILSWAALWLIPLILLSIVGAPFLAAIGWFFAKLAVVSFGGAYATLAYMSQTVVSQQEWINQGQLLDALGLAETTPGPLVLVTQFIAMLAGHIEGGWDSAFAAGLIALWATFIPCFLWIFAAAPYVETLTEHPRIGPALQSISACIVGVIANLAMWFLISLIFRHVSTVEFGAMSLLWPDMSSVDPIALLLVSVAPMILWVVKGSLWLFLPLMAIVSLLLQ</sequence>
<keyword evidence="9" id="KW-1185">Reference proteome</keyword>
<organism evidence="8 9">
    <name type="scientific">Epibacterium ulvae</name>
    <dbReference type="NCBI Taxonomy" id="1156985"/>
    <lineage>
        <taxon>Bacteria</taxon>
        <taxon>Pseudomonadati</taxon>
        <taxon>Pseudomonadota</taxon>
        <taxon>Alphaproteobacteria</taxon>
        <taxon>Rhodobacterales</taxon>
        <taxon>Roseobacteraceae</taxon>
        <taxon>Epibacterium</taxon>
    </lineage>
</organism>
<feature type="transmembrane region" description="Helical" evidence="7">
    <location>
        <begin position="112"/>
        <end position="131"/>
    </location>
</feature>
<evidence type="ECO:0000256" key="5">
    <source>
        <dbReference type="ARBA" id="ARBA00022989"/>
    </source>
</evidence>
<feature type="transmembrane region" description="Helical" evidence="7">
    <location>
        <begin position="194"/>
        <end position="217"/>
    </location>
</feature>
<feature type="transmembrane region" description="Helical" evidence="7">
    <location>
        <begin position="76"/>
        <end position="100"/>
    </location>
</feature>
<dbReference type="EMBL" id="FMWG01000003">
    <property type="protein sequence ID" value="SCZ58546.1"/>
    <property type="molecule type" value="Genomic_DNA"/>
</dbReference>
<keyword evidence="5 7" id="KW-1133">Transmembrane helix</keyword>
<feature type="transmembrane region" description="Helical" evidence="7">
    <location>
        <begin position="335"/>
        <end position="360"/>
    </location>
</feature>
<dbReference type="STRING" id="1156985.SAMN04488118_103331"/>
<dbReference type="PANTHER" id="PTHR33567">
    <property type="entry name" value="CHROMATE ION TRANSPORTER (EUROFUNG)"/>
    <property type="match status" value="1"/>
</dbReference>
<evidence type="ECO:0000256" key="2">
    <source>
        <dbReference type="ARBA" id="ARBA00005262"/>
    </source>
</evidence>